<sequence>MRQSLPLSRHGSAAIPDNQSCRRHILHRIDRTLAPQHIKGNNAGWVRALPDTVGASADRAEASFSGRASSEAPRPHGISHPCSIDSSSLAACAPHPAWSILHTAWRATLATAASACVLQGSFAPLMLTSTDPSLNPPTHTSTPIRGPTLDSIQTIILAASASPAASAAAEPHAGSSSSSSSSAGNVHDKVERLHQQFSTPDVAAMREVSEELAAGGGSQAVTAAAARAAAAAAGGREGKGGAVATRPPPNPNARLKAADLASLLHISTAQAKSIMASERQLGRLTHGSAAASFETLRELLGLGSSSAADEAVARRRLEAAGAVVVRQPRVLLVAPGELRERFGELQTLLSIPAPLARSLVSSQPSLLATPPPVLRSRLSALCR</sequence>
<comment type="caution">
    <text evidence="2">The sequence shown here is derived from an EMBL/GenBank/DDBJ whole genome shotgun (WGS) entry which is preliminary data.</text>
</comment>
<name>A0AAD3HQN0_9CHLO</name>
<dbReference type="AlphaFoldDB" id="A0AAD3HQN0"/>
<dbReference type="InterPro" id="IPR038538">
    <property type="entry name" value="MTERF_sf"/>
</dbReference>
<protein>
    <submittedName>
        <fullName evidence="2">Uncharacterized protein</fullName>
    </submittedName>
</protein>
<organism evidence="2 3">
    <name type="scientific">Astrephomene gubernaculifera</name>
    <dbReference type="NCBI Taxonomy" id="47775"/>
    <lineage>
        <taxon>Eukaryota</taxon>
        <taxon>Viridiplantae</taxon>
        <taxon>Chlorophyta</taxon>
        <taxon>core chlorophytes</taxon>
        <taxon>Chlorophyceae</taxon>
        <taxon>CS clade</taxon>
        <taxon>Chlamydomonadales</taxon>
        <taxon>Astrephomenaceae</taxon>
        <taxon>Astrephomene</taxon>
    </lineage>
</organism>
<feature type="non-terminal residue" evidence="2">
    <location>
        <position position="383"/>
    </location>
</feature>
<evidence type="ECO:0000313" key="3">
    <source>
        <dbReference type="Proteomes" id="UP001054857"/>
    </source>
</evidence>
<evidence type="ECO:0000313" key="2">
    <source>
        <dbReference type="EMBL" id="GFR49267.1"/>
    </source>
</evidence>
<accession>A0AAD3HQN0</accession>
<gene>
    <name evidence="2" type="ORF">Agub_g11247</name>
</gene>
<feature type="region of interest" description="Disordered" evidence="1">
    <location>
        <begin position="167"/>
        <end position="187"/>
    </location>
</feature>
<dbReference type="Proteomes" id="UP001054857">
    <property type="component" value="Unassembled WGS sequence"/>
</dbReference>
<feature type="compositionally biased region" description="Low complexity" evidence="1">
    <location>
        <begin position="167"/>
        <end position="183"/>
    </location>
</feature>
<dbReference type="EMBL" id="BMAR01000028">
    <property type="protein sequence ID" value="GFR49267.1"/>
    <property type="molecule type" value="Genomic_DNA"/>
</dbReference>
<dbReference type="Gene3D" id="1.25.70.10">
    <property type="entry name" value="Transcription termination factor 3, mitochondrial"/>
    <property type="match status" value="1"/>
</dbReference>
<keyword evidence="3" id="KW-1185">Reference proteome</keyword>
<evidence type="ECO:0000256" key="1">
    <source>
        <dbReference type="SAM" id="MobiDB-lite"/>
    </source>
</evidence>
<reference evidence="2 3" key="1">
    <citation type="journal article" date="2021" name="Sci. Rep.">
        <title>Genome sequencing of the multicellular alga Astrephomene provides insights into convergent evolution of germ-soma differentiation.</title>
        <authorList>
            <person name="Yamashita S."/>
            <person name="Yamamoto K."/>
            <person name="Matsuzaki R."/>
            <person name="Suzuki S."/>
            <person name="Yamaguchi H."/>
            <person name="Hirooka S."/>
            <person name="Minakuchi Y."/>
            <person name="Miyagishima S."/>
            <person name="Kawachi M."/>
            <person name="Toyoda A."/>
            <person name="Nozaki H."/>
        </authorList>
    </citation>
    <scope>NUCLEOTIDE SEQUENCE [LARGE SCALE GENOMIC DNA]</scope>
    <source>
        <strain evidence="2 3">NIES-4017</strain>
    </source>
</reference>
<feature type="region of interest" description="Disordered" evidence="1">
    <location>
        <begin position="60"/>
        <end position="79"/>
    </location>
</feature>
<proteinExistence type="predicted"/>